<dbReference type="InterPro" id="IPR017438">
    <property type="entry name" value="ATP-NAD_kinase_N"/>
</dbReference>
<dbReference type="AlphaFoldDB" id="A0AAN8LL25"/>
<dbReference type="GO" id="GO:0001729">
    <property type="term" value="F:ceramide kinase activity"/>
    <property type="evidence" value="ECO:0007669"/>
    <property type="project" value="TreeGrafter"/>
</dbReference>
<feature type="domain" description="DAGKc" evidence="1">
    <location>
        <begin position="25"/>
        <end position="176"/>
    </location>
</feature>
<evidence type="ECO:0000259" key="1">
    <source>
        <dbReference type="PROSITE" id="PS50146"/>
    </source>
</evidence>
<keyword evidence="3" id="KW-1185">Reference proteome</keyword>
<accession>A0AAN8LL25</accession>
<dbReference type="Proteomes" id="UP001356427">
    <property type="component" value="Unassembled WGS sequence"/>
</dbReference>
<dbReference type="Pfam" id="PF00781">
    <property type="entry name" value="DAGK_cat"/>
    <property type="match status" value="1"/>
</dbReference>
<organism evidence="2 3">
    <name type="scientific">Coregonus suidteri</name>
    <dbReference type="NCBI Taxonomy" id="861788"/>
    <lineage>
        <taxon>Eukaryota</taxon>
        <taxon>Metazoa</taxon>
        <taxon>Chordata</taxon>
        <taxon>Craniata</taxon>
        <taxon>Vertebrata</taxon>
        <taxon>Euteleostomi</taxon>
        <taxon>Actinopterygii</taxon>
        <taxon>Neopterygii</taxon>
        <taxon>Teleostei</taxon>
        <taxon>Protacanthopterygii</taxon>
        <taxon>Salmoniformes</taxon>
        <taxon>Salmonidae</taxon>
        <taxon>Coregoninae</taxon>
        <taxon>Coregonus</taxon>
    </lineage>
</organism>
<dbReference type="PANTHER" id="PTHR12358">
    <property type="entry name" value="SPHINGOSINE KINASE"/>
    <property type="match status" value="1"/>
</dbReference>
<dbReference type="GO" id="GO:0006672">
    <property type="term" value="P:ceramide metabolic process"/>
    <property type="evidence" value="ECO:0007669"/>
    <property type="project" value="TreeGrafter"/>
</dbReference>
<gene>
    <name evidence="2" type="ORF">J4Q44_G00274010</name>
</gene>
<comment type="caution">
    <text evidence="2">The sequence shown here is derived from an EMBL/GenBank/DDBJ whole genome shotgun (WGS) entry which is preliminary data.</text>
</comment>
<dbReference type="InterPro" id="IPR016064">
    <property type="entry name" value="NAD/diacylglycerol_kinase_sf"/>
</dbReference>
<dbReference type="GO" id="GO:0016020">
    <property type="term" value="C:membrane"/>
    <property type="evidence" value="ECO:0007669"/>
    <property type="project" value="GOC"/>
</dbReference>
<evidence type="ECO:0000313" key="2">
    <source>
        <dbReference type="EMBL" id="KAK6303046.1"/>
    </source>
</evidence>
<dbReference type="PROSITE" id="PS50146">
    <property type="entry name" value="DAGK"/>
    <property type="match status" value="1"/>
</dbReference>
<reference evidence="2 3" key="1">
    <citation type="submission" date="2021-04" db="EMBL/GenBank/DDBJ databases">
        <authorList>
            <person name="De Guttry C."/>
            <person name="Zahm M."/>
            <person name="Klopp C."/>
            <person name="Cabau C."/>
            <person name="Louis A."/>
            <person name="Berthelot C."/>
            <person name="Parey E."/>
            <person name="Roest Crollius H."/>
            <person name="Montfort J."/>
            <person name="Robinson-Rechavi M."/>
            <person name="Bucao C."/>
            <person name="Bouchez O."/>
            <person name="Gislard M."/>
            <person name="Lluch J."/>
            <person name="Milhes M."/>
            <person name="Lampietro C."/>
            <person name="Lopez Roques C."/>
            <person name="Donnadieu C."/>
            <person name="Braasch I."/>
            <person name="Desvignes T."/>
            <person name="Postlethwait J."/>
            <person name="Bobe J."/>
            <person name="Wedekind C."/>
            <person name="Guiguen Y."/>
        </authorList>
    </citation>
    <scope>NUCLEOTIDE SEQUENCE [LARGE SCALE GENOMIC DNA]</scope>
    <source>
        <strain evidence="2">Cs_M1</strain>
        <tissue evidence="2">Blood</tissue>
    </source>
</reference>
<dbReference type="InterPro" id="IPR050187">
    <property type="entry name" value="Lipid_Phosphate_FormReg"/>
</dbReference>
<dbReference type="Gene3D" id="3.40.50.10330">
    <property type="entry name" value="Probable inorganic polyphosphate/atp-NAD kinase, domain 1"/>
    <property type="match status" value="1"/>
</dbReference>
<name>A0AAN8LL25_9TELE</name>
<dbReference type="PANTHER" id="PTHR12358:SF25">
    <property type="entry name" value="CERAMIDE KINASE"/>
    <property type="match status" value="1"/>
</dbReference>
<protein>
    <recommendedName>
        <fullName evidence="1">DAGKc domain-containing protein</fullName>
    </recommendedName>
</protein>
<dbReference type="SUPFAM" id="SSF111331">
    <property type="entry name" value="NAD kinase/diacylglycerol kinase-like"/>
    <property type="match status" value="1"/>
</dbReference>
<evidence type="ECO:0000313" key="3">
    <source>
        <dbReference type="Proteomes" id="UP001356427"/>
    </source>
</evidence>
<proteinExistence type="predicted"/>
<feature type="non-terminal residue" evidence="2">
    <location>
        <position position="1"/>
    </location>
</feature>
<sequence length="176" mass="19721">HFLLVSEIVGARETEEEDRTNKDGSRPKRLLVYINPYSGKQSVKRIYEQRVASLFFRASISTDVIVTESANHARDHLKTEVDLKQCDWWCVWERTGCSARLSMALVSRTQSDSRVDQNQPNQDLVPCALHIEIIPVGSTDCICYATTGTNDPVTSALHIIMGTPSRCSDTVSTEMC</sequence>
<dbReference type="EMBL" id="JAGTTL010000025">
    <property type="protein sequence ID" value="KAK6303046.1"/>
    <property type="molecule type" value="Genomic_DNA"/>
</dbReference>
<dbReference type="InterPro" id="IPR001206">
    <property type="entry name" value="Diacylglycerol_kinase_cat_dom"/>
</dbReference>